<organism evidence="1 2">
    <name type="scientific">Trichlorobacter lovleyi (strain ATCC BAA-1151 / DSM 17278 / SZ)</name>
    <name type="common">Geobacter lovleyi</name>
    <dbReference type="NCBI Taxonomy" id="398767"/>
    <lineage>
        <taxon>Bacteria</taxon>
        <taxon>Pseudomonadati</taxon>
        <taxon>Thermodesulfobacteriota</taxon>
        <taxon>Desulfuromonadia</taxon>
        <taxon>Geobacterales</taxon>
        <taxon>Geobacteraceae</taxon>
        <taxon>Trichlorobacter</taxon>
    </lineage>
</organism>
<keyword evidence="2" id="KW-1185">Reference proteome</keyword>
<dbReference type="SUPFAM" id="SSF56935">
    <property type="entry name" value="Porins"/>
    <property type="match status" value="2"/>
</dbReference>
<dbReference type="Proteomes" id="UP000002420">
    <property type="component" value="Chromosome"/>
</dbReference>
<accession>B3E4S3</accession>
<protein>
    <recommendedName>
        <fullName evidence="3">Porin</fullName>
    </recommendedName>
</protein>
<sequence>MVRMPKRLLYPLLGAALLMPVSTSWALELHGRSSTQYLWFNNIFNDKKQAEFAQYLQFSLSDIDPDKKLTLHGYGRISQDVMNGEGFGERLFYLYADYRDLFNKVDIRAGRQFVNYAAGSALIDGGMVDLKNVGPVAFSVMGGRNVYYGIDGELTHAGDTVFGAAAYLTGYPATDAEISYFVKRDNDGIAREQIGAMFRQYLFGGLKLYGNTRFDMASENFDEILAGAKYFVNENLVLTGEWFQSYPTFDYTSIYSVFAVDRYQEGSFRADYTINHMFAVRGAYKYQDFGENTEGHVFEAGLKVRPIETLMLDFGYDRRHGYAGDLDGFTVDAQYDVTPNLQLAGGMAYDVYKKDSMTGDTNAQSYWLGTRYRLNKTMSVDARVQDNINVGHFRHDWSGRVAFNYDF</sequence>
<dbReference type="EMBL" id="CP001089">
    <property type="protein sequence ID" value="ACD96009.1"/>
    <property type="molecule type" value="Genomic_DNA"/>
</dbReference>
<dbReference type="HOGENOM" id="CLU_682884_0_0_7"/>
<evidence type="ECO:0008006" key="3">
    <source>
        <dbReference type="Google" id="ProtNLM"/>
    </source>
</evidence>
<dbReference type="InterPro" id="IPR023614">
    <property type="entry name" value="Porin_dom_sf"/>
</dbReference>
<dbReference type="Gene3D" id="2.40.160.10">
    <property type="entry name" value="Porin"/>
    <property type="match status" value="1"/>
</dbReference>
<name>B3E4S3_TRIL1</name>
<dbReference type="AlphaFoldDB" id="B3E4S3"/>
<dbReference type="STRING" id="398767.Glov_2293"/>
<evidence type="ECO:0000313" key="2">
    <source>
        <dbReference type="Proteomes" id="UP000002420"/>
    </source>
</evidence>
<evidence type="ECO:0000313" key="1">
    <source>
        <dbReference type="EMBL" id="ACD96009.1"/>
    </source>
</evidence>
<gene>
    <name evidence="1" type="ordered locus">Glov_2293</name>
</gene>
<dbReference type="eggNOG" id="ENOG50321RF">
    <property type="taxonomic scope" value="Bacteria"/>
</dbReference>
<reference evidence="1 2" key="1">
    <citation type="submission" date="2008-05" db="EMBL/GenBank/DDBJ databases">
        <title>Complete sequence of chromosome of Geobacter lovleyi SZ.</title>
        <authorList>
            <consortium name="US DOE Joint Genome Institute"/>
            <person name="Lucas S."/>
            <person name="Copeland A."/>
            <person name="Lapidus A."/>
            <person name="Glavina del Rio T."/>
            <person name="Dalin E."/>
            <person name="Tice H."/>
            <person name="Bruce D."/>
            <person name="Goodwin L."/>
            <person name="Pitluck S."/>
            <person name="Chertkov O."/>
            <person name="Meincke L."/>
            <person name="Brettin T."/>
            <person name="Detter J.C."/>
            <person name="Han C."/>
            <person name="Tapia R."/>
            <person name="Kuske C.R."/>
            <person name="Schmutz J."/>
            <person name="Larimer F."/>
            <person name="Land M."/>
            <person name="Hauser L."/>
            <person name="Kyrpides N."/>
            <person name="Mikhailova N."/>
            <person name="Sung Y."/>
            <person name="Fletcher K.E."/>
            <person name="Ritalahti K.M."/>
            <person name="Loeffler F.E."/>
            <person name="Richardson P."/>
        </authorList>
    </citation>
    <scope>NUCLEOTIDE SEQUENCE [LARGE SCALE GENOMIC DNA]</scope>
    <source>
        <strain evidence="2">ATCC BAA-1151 / DSM 17278 / SZ</strain>
    </source>
</reference>
<proteinExistence type="predicted"/>
<dbReference type="KEGG" id="glo:Glov_2293"/>